<dbReference type="GO" id="GO:0010181">
    <property type="term" value="F:FMN binding"/>
    <property type="evidence" value="ECO:0007669"/>
    <property type="project" value="InterPro"/>
</dbReference>
<comment type="caution">
    <text evidence="6">The sequence shown here is derived from an EMBL/GenBank/DDBJ whole genome shotgun (WGS) entry which is preliminary data.</text>
</comment>
<evidence type="ECO:0000313" key="7">
    <source>
        <dbReference type="Proteomes" id="UP001207116"/>
    </source>
</evidence>
<dbReference type="AlphaFoldDB" id="A0AAE3MKE8"/>
<name>A0AAE3MKE8_9FLAO</name>
<dbReference type="Gene3D" id="2.30.110.10">
    <property type="entry name" value="Electron Transport, Fmn-binding Protein, Chain A"/>
    <property type="match status" value="1"/>
</dbReference>
<dbReference type="PANTHER" id="PTHR33798">
    <property type="entry name" value="FLAVOPROTEIN OXYGENASE"/>
    <property type="match status" value="1"/>
</dbReference>
<evidence type="ECO:0000256" key="3">
    <source>
        <dbReference type="ARBA" id="ARBA00022643"/>
    </source>
</evidence>
<sequence>MLITRTDLDKMPSRQRARLMNTLSGYKPANLIGSISDEGVSNLAIFNSVIHMGSSPPLLGLLFRPLTVRRDTYTNIKTNGCFTINAVNLPIYRQAHQTAAKYEEEESEFDKTGLKERFITGFPAPFVEESPILIGCRYASEYPIKENGTILLLGAIEIIQVKDSLLQADGTLALDKEEVMATSGLDGYALPKIVDRLNYAQPGQEPGSLSHGTQKN</sequence>
<evidence type="ECO:0000256" key="4">
    <source>
        <dbReference type="ARBA" id="ARBA00038054"/>
    </source>
</evidence>
<comment type="cofactor">
    <cofactor evidence="1">
        <name>FMN</name>
        <dbReference type="ChEBI" id="CHEBI:58210"/>
    </cofactor>
</comment>
<dbReference type="GO" id="GO:0016646">
    <property type="term" value="F:oxidoreductase activity, acting on the CH-NH group of donors, NAD or NADP as acceptor"/>
    <property type="evidence" value="ECO:0007669"/>
    <property type="project" value="UniProtKB-ARBA"/>
</dbReference>
<feature type="domain" description="Flavin reductase like" evidence="5">
    <location>
        <begin position="29"/>
        <end position="165"/>
    </location>
</feature>
<organism evidence="6 7">
    <name type="scientific">Lentiprolixibacter aurantiacus</name>
    <dbReference type="NCBI Taxonomy" id="2993939"/>
    <lineage>
        <taxon>Bacteria</taxon>
        <taxon>Pseudomonadati</taxon>
        <taxon>Bacteroidota</taxon>
        <taxon>Flavobacteriia</taxon>
        <taxon>Flavobacteriales</taxon>
        <taxon>Flavobacteriaceae</taxon>
        <taxon>Lentiprolixibacter</taxon>
    </lineage>
</organism>
<keyword evidence="7" id="KW-1185">Reference proteome</keyword>
<evidence type="ECO:0000259" key="5">
    <source>
        <dbReference type="Pfam" id="PF01613"/>
    </source>
</evidence>
<keyword evidence="3" id="KW-0288">FMN</keyword>
<dbReference type="EMBL" id="JAPFQP010000001">
    <property type="protein sequence ID" value="MCX2719261.1"/>
    <property type="molecule type" value="Genomic_DNA"/>
</dbReference>
<dbReference type="InterPro" id="IPR012349">
    <property type="entry name" value="Split_barrel_FMN-bd"/>
</dbReference>
<evidence type="ECO:0000256" key="1">
    <source>
        <dbReference type="ARBA" id="ARBA00001917"/>
    </source>
</evidence>
<reference evidence="6" key="1">
    <citation type="submission" date="2022-11" db="EMBL/GenBank/DDBJ databases">
        <title>The characterization of three novel Bacteroidetes species and genomic analysis of their roles in tidal elemental geochemical cycles.</title>
        <authorList>
            <person name="Ma K.-J."/>
        </authorList>
    </citation>
    <scope>NUCLEOTIDE SEQUENCE</scope>
    <source>
        <strain evidence="6">M415</strain>
    </source>
</reference>
<dbReference type="SUPFAM" id="SSF50475">
    <property type="entry name" value="FMN-binding split barrel"/>
    <property type="match status" value="1"/>
</dbReference>
<dbReference type="PANTHER" id="PTHR33798:SF5">
    <property type="entry name" value="FLAVIN REDUCTASE LIKE DOMAIN-CONTAINING PROTEIN"/>
    <property type="match status" value="1"/>
</dbReference>
<accession>A0AAE3MKE8</accession>
<keyword evidence="2" id="KW-0285">Flavoprotein</keyword>
<dbReference type="InterPro" id="IPR002563">
    <property type="entry name" value="Flavin_Rdtase-like_dom"/>
</dbReference>
<gene>
    <name evidence="6" type="ORF">OO016_06575</name>
</gene>
<protein>
    <submittedName>
        <fullName evidence="6">Flavin reductase</fullName>
    </submittedName>
</protein>
<proteinExistence type="inferred from homology"/>
<evidence type="ECO:0000256" key="2">
    <source>
        <dbReference type="ARBA" id="ARBA00022630"/>
    </source>
</evidence>
<comment type="similarity">
    <text evidence="4">Belongs to the flavoredoxin family.</text>
</comment>
<dbReference type="RefSeq" id="WP_266011768.1">
    <property type="nucleotide sequence ID" value="NZ_JAPFQP010000001.1"/>
</dbReference>
<evidence type="ECO:0000313" key="6">
    <source>
        <dbReference type="EMBL" id="MCX2719261.1"/>
    </source>
</evidence>
<dbReference type="Proteomes" id="UP001207116">
    <property type="component" value="Unassembled WGS sequence"/>
</dbReference>
<dbReference type="Pfam" id="PF01613">
    <property type="entry name" value="Flavin_Reduct"/>
    <property type="match status" value="1"/>
</dbReference>